<feature type="compositionally biased region" description="Acidic residues" evidence="1">
    <location>
        <begin position="24"/>
        <end position="33"/>
    </location>
</feature>
<evidence type="ECO:0000256" key="1">
    <source>
        <dbReference type="SAM" id="MobiDB-lite"/>
    </source>
</evidence>
<dbReference type="InterPro" id="IPR045865">
    <property type="entry name" value="ACT-like_dom_sf"/>
</dbReference>
<gene>
    <name evidence="3" type="ORF">H1R20_g9191</name>
</gene>
<dbReference type="Gene3D" id="3.30.2130.10">
    <property type="entry name" value="VC0802-like"/>
    <property type="match status" value="1"/>
</dbReference>
<sequence>MVICGGELDAADERLAGASHPEDSDGEEDEDDRQEGSLKCLQIDLRRFGLDKHGLVNRFSRVLEENGINHMYSSTFKTANLLVDKKQALRAQSLLRSC</sequence>
<keyword evidence="4" id="KW-1185">Reference proteome</keyword>
<feature type="region of interest" description="Disordered" evidence="1">
    <location>
        <begin position="1"/>
        <end position="36"/>
    </location>
</feature>
<evidence type="ECO:0000313" key="3">
    <source>
        <dbReference type="EMBL" id="KAJ2927893.1"/>
    </source>
</evidence>
<protein>
    <recommendedName>
        <fullName evidence="2">CASTOR ACT domain-containing protein</fullName>
    </recommendedName>
</protein>
<dbReference type="OrthoDB" id="58529at2759"/>
<proteinExistence type="predicted"/>
<feature type="domain" description="CASTOR ACT" evidence="2">
    <location>
        <begin position="38"/>
        <end position="96"/>
    </location>
</feature>
<dbReference type="InterPro" id="IPR027795">
    <property type="entry name" value="CASTOR_ACT_dom"/>
</dbReference>
<dbReference type="AlphaFoldDB" id="A0A9W8MG68"/>
<reference evidence="3" key="1">
    <citation type="submission" date="2022-06" db="EMBL/GenBank/DDBJ databases">
        <title>Genome Sequence of Candolleomyces eurysporus.</title>
        <authorList>
            <person name="Buettner E."/>
        </authorList>
    </citation>
    <scope>NUCLEOTIDE SEQUENCE</scope>
    <source>
        <strain evidence="3">VTCC 930004</strain>
    </source>
</reference>
<dbReference type="Pfam" id="PF13840">
    <property type="entry name" value="ACT_7"/>
    <property type="match status" value="1"/>
</dbReference>
<feature type="non-terminal residue" evidence="3">
    <location>
        <position position="98"/>
    </location>
</feature>
<comment type="caution">
    <text evidence="3">The sequence shown here is derived from an EMBL/GenBank/DDBJ whole genome shotgun (WGS) entry which is preliminary data.</text>
</comment>
<feature type="compositionally biased region" description="Basic and acidic residues" evidence="1">
    <location>
        <begin position="11"/>
        <end position="23"/>
    </location>
</feature>
<accession>A0A9W8MG68</accession>
<evidence type="ECO:0000259" key="2">
    <source>
        <dbReference type="Pfam" id="PF13840"/>
    </source>
</evidence>
<dbReference type="Proteomes" id="UP001140091">
    <property type="component" value="Unassembled WGS sequence"/>
</dbReference>
<organism evidence="3 4">
    <name type="scientific">Candolleomyces eurysporus</name>
    <dbReference type="NCBI Taxonomy" id="2828524"/>
    <lineage>
        <taxon>Eukaryota</taxon>
        <taxon>Fungi</taxon>
        <taxon>Dikarya</taxon>
        <taxon>Basidiomycota</taxon>
        <taxon>Agaricomycotina</taxon>
        <taxon>Agaricomycetes</taxon>
        <taxon>Agaricomycetidae</taxon>
        <taxon>Agaricales</taxon>
        <taxon>Agaricineae</taxon>
        <taxon>Psathyrellaceae</taxon>
        <taxon>Candolleomyces</taxon>
    </lineage>
</organism>
<evidence type="ECO:0000313" key="4">
    <source>
        <dbReference type="Proteomes" id="UP001140091"/>
    </source>
</evidence>
<dbReference type="GO" id="GO:0006520">
    <property type="term" value="P:amino acid metabolic process"/>
    <property type="evidence" value="ECO:0007669"/>
    <property type="project" value="UniProtKB-ARBA"/>
</dbReference>
<dbReference type="EMBL" id="JANBPK010000952">
    <property type="protein sequence ID" value="KAJ2927893.1"/>
    <property type="molecule type" value="Genomic_DNA"/>
</dbReference>
<dbReference type="SUPFAM" id="SSF55021">
    <property type="entry name" value="ACT-like"/>
    <property type="match status" value="1"/>
</dbReference>
<name>A0A9W8MG68_9AGAR</name>
<dbReference type="GO" id="GO:0046394">
    <property type="term" value="P:carboxylic acid biosynthetic process"/>
    <property type="evidence" value="ECO:0007669"/>
    <property type="project" value="UniProtKB-ARBA"/>
</dbReference>